<evidence type="ECO:0000256" key="15">
    <source>
        <dbReference type="ARBA" id="ARBA00048679"/>
    </source>
</evidence>
<dbReference type="SMART" id="SM01343">
    <property type="entry name" value="FATC"/>
    <property type="match status" value="1"/>
</dbReference>
<dbReference type="CDD" id="cd05171">
    <property type="entry name" value="PIKKc_ATM"/>
    <property type="match status" value="1"/>
</dbReference>
<dbReference type="GO" id="GO:0035556">
    <property type="term" value="P:intracellular signal transduction"/>
    <property type="evidence" value="ECO:0007669"/>
    <property type="project" value="UniProtKB-ARBA"/>
</dbReference>
<dbReference type="GO" id="GO:0005634">
    <property type="term" value="C:nucleus"/>
    <property type="evidence" value="ECO:0007669"/>
    <property type="project" value="UniProtKB-SubCell"/>
</dbReference>
<name>A0A9P6VJ07_9HELO</name>
<comment type="subunit">
    <text evidence="3">Associates with DNA double-strand breaks.</text>
</comment>
<keyword evidence="22" id="KW-1185">Reference proteome</keyword>
<dbReference type="Proteomes" id="UP000785200">
    <property type="component" value="Unassembled WGS sequence"/>
</dbReference>
<dbReference type="GO" id="GO:0006325">
    <property type="term" value="P:chromatin organization"/>
    <property type="evidence" value="ECO:0007669"/>
    <property type="project" value="UniProtKB-KW"/>
</dbReference>
<feature type="compositionally biased region" description="Basic and acidic residues" evidence="17">
    <location>
        <begin position="490"/>
        <end position="504"/>
    </location>
</feature>
<evidence type="ECO:0000256" key="6">
    <source>
        <dbReference type="ARBA" id="ARBA00022527"/>
    </source>
</evidence>
<dbReference type="PROSITE" id="PS50290">
    <property type="entry name" value="PI3_4_KINASE_3"/>
    <property type="match status" value="1"/>
</dbReference>
<dbReference type="InterPro" id="IPR044107">
    <property type="entry name" value="PIKKc_ATM"/>
</dbReference>
<evidence type="ECO:0000256" key="13">
    <source>
        <dbReference type="ARBA" id="ARBA00025079"/>
    </source>
</evidence>
<proteinExistence type="inferred from homology"/>
<feature type="non-terminal residue" evidence="21">
    <location>
        <position position="1"/>
    </location>
</feature>
<keyword evidence="16" id="KW-0158">Chromosome</keyword>
<dbReference type="Pfam" id="PF11640">
    <property type="entry name" value="TAN"/>
    <property type="match status" value="1"/>
</dbReference>
<dbReference type="Gene3D" id="3.30.1010.10">
    <property type="entry name" value="Phosphatidylinositol 3-kinase Catalytic Subunit, Chain A, domain 4"/>
    <property type="match status" value="1"/>
</dbReference>
<dbReference type="SUPFAM" id="SSF56112">
    <property type="entry name" value="Protein kinase-like (PK-like)"/>
    <property type="match status" value="1"/>
</dbReference>
<evidence type="ECO:0000256" key="5">
    <source>
        <dbReference type="ARBA" id="ARBA00014619"/>
    </source>
</evidence>
<evidence type="ECO:0000259" key="19">
    <source>
        <dbReference type="PROSITE" id="PS51189"/>
    </source>
</evidence>
<keyword evidence="6 16" id="KW-0723">Serine/threonine-protein kinase</keyword>
<gene>
    <name evidence="21" type="ORF">D0Z07_5004</name>
</gene>
<comment type="function">
    <text evidence="13 16">Serine/threonine protein kinase which activates checkpoint signaling upon genotoxic stresses such as ionizing radiation (IR), ultraviolet light (UV), or DNA replication stalling, thereby acting as a DNA damage sensor. Recognizes the substrate consensus sequence [ST]-Q. Phosphorylates histone H2A to form H2AS128ph (gamma-H2A) at sites of DNA damage, involved in the regulation of DNA damage response mechanism. Required for the control of telomere length and genome stability.</text>
</comment>
<feature type="domain" description="PI3K/PI4K catalytic" evidence="18">
    <location>
        <begin position="2636"/>
        <end position="2944"/>
    </location>
</feature>
<dbReference type="Pfam" id="PF00454">
    <property type="entry name" value="PI3_PI4_kinase"/>
    <property type="match status" value="1"/>
</dbReference>
<evidence type="ECO:0000256" key="12">
    <source>
        <dbReference type="ARBA" id="ARBA00023242"/>
    </source>
</evidence>
<evidence type="ECO:0000259" key="18">
    <source>
        <dbReference type="PROSITE" id="PS50290"/>
    </source>
</evidence>
<dbReference type="OrthoDB" id="381190at2759"/>
<dbReference type="InterPro" id="IPR000403">
    <property type="entry name" value="PI3/4_kinase_cat_dom"/>
</dbReference>
<evidence type="ECO:0000313" key="21">
    <source>
        <dbReference type="EMBL" id="KAG0649001.1"/>
    </source>
</evidence>
<dbReference type="InterPro" id="IPR003151">
    <property type="entry name" value="PIK-rel_kinase_FAT"/>
</dbReference>
<evidence type="ECO:0000256" key="3">
    <source>
        <dbReference type="ARBA" id="ARBA00011370"/>
    </source>
</evidence>
<dbReference type="InterPro" id="IPR016024">
    <property type="entry name" value="ARM-type_fold"/>
</dbReference>
<evidence type="ECO:0000259" key="20">
    <source>
        <dbReference type="PROSITE" id="PS51190"/>
    </source>
</evidence>
<accession>A0A9P6VJ07</accession>
<comment type="similarity">
    <text evidence="2 16">Belongs to the PI3/PI4-kinase family. ATM subfamily.</text>
</comment>
<keyword evidence="10 16" id="KW-0418">Kinase</keyword>
<dbReference type="InterPro" id="IPR036940">
    <property type="entry name" value="PI3/4_kinase_cat_sf"/>
</dbReference>
<dbReference type="InterPro" id="IPR021668">
    <property type="entry name" value="TAN"/>
</dbReference>
<dbReference type="GO" id="GO:0006281">
    <property type="term" value="P:DNA repair"/>
    <property type="evidence" value="ECO:0007669"/>
    <property type="project" value="InterPro"/>
</dbReference>
<organism evidence="21 22">
    <name type="scientific">Hyphodiscus hymeniophilus</name>
    <dbReference type="NCBI Taxonomy" id="353542"/>
    <lineage>
        <taxon>Eukaryota</taxon>
        <taxon>Fungi</taxon>
        <taxon>Dikarya</taxon>
        <taxon>Ascomycota</taxon>
        <taxon>Pezizomycotina</taxon>
        <taxon>Leotiomycetes</taxon>
        <taxon>Helotiales</taxon>
        <taxon>Hyphodiscaceae</taxon>
        <taxon>Hyphodiscus</taxon>
    </lineage>
</organism>
<dbReference type="Pfam" id="PF02260">
    <property type="entry name" value="FATC"/>
    <property type="match status" value="1"/>
</dbReference>
<dbReference type="PROSITE" id="PS51190">
    <property type="entry name" value="FATC"/>
    <property type="match status" value="1"/>
</dbReference>
<feature type="region of interest" description="Disordered" evidence="17">
    <location>
        <begin position="490"/>
        <end position="510"/>
    </location>
</feature>
<dbReference type="InterPro" id="IPR011009">
    <property type="entry name" value="Kinase-like_dom_sf"/>
</dbReference>
<evidence type="ECO:0000313" key="22">
    <source>
        <dbReference type="Proteomes" id="UP000785200"/>
    </source>
</evidence>
<comment type="catalytic activity">
    <reaction evidence="14 16">
        <text>L-threonyl-[protein] + ATP = O-phospho-L-threonyl-[protein] + ADP + H(+)</text>
        <dbReference type="Rhea" id="RHEA:46608"/>
        <dbReference type="Rhea" id="RHEA-COMP:11060"/>
        <dbReference type="Rhea" id="RHEA-COMP:11605"/>
        <dbReference type="ChEBI" id="CHEBI:15378"/>
        <dbReference type="ChEBI" id="CHEBI:30013"/>
        <dbReference type="ChEBI" id="CHEBI:30616"/>
        <dbReference type="ChEBI" id="CHEBI:61977"/>
        <dbReference type="ChEBI" id="CHEBI:456216"/>
        <dbReference type="EC" id="2.7.11.1"/>
    </reaction>
</comment>
<dbReference type="PANTHER" id="PTHR37079">
    <property type="entry name" value="SERINE/THREONINE-PROTEIN KINASE ATM"/>
    <property type="match status" value="1"/>
</dbReference>
<keyword evidence="12 16" id="KW-0539">Nucleus</keyword>
<evidence type="ECO:0000256" key="9">
    <source>
        <dbReference type="ARBA" id="ARBA00022763"/>
    </source>
</evidence>
<dbReference type="EC" id="2.7.11.1" evidence="4 16"/>
<reference evidence="21" key="1">
    <citation type="submission" date="2019-07" db="EMBL/GenBank/DDBJ databases">
        <title>Hyphodiscus hymeniophilus genome sequencing and assembly.</title>
        <authorList>
            <person name="Kramer G."/>
            <person name="Nodwell J."/>
        </authorList>
    </citation>
    <scope>NUCLEOTIDE SEQUENCE</scope>
    <source>
        <strain evidence="21">ATCC 34498</strain>
    </source>
</reference>
<dbReference type="PROSITE" id="PS00916">
    <property type="entry name" value="PI3_4_KINASE_2"/>
    <property type="match status" value="1"/>
</dbReference>
<dbReference type="SUPFAM" id="SSF48371">
    <property type="entry name" value="ARM repeat"/>
    <property type="match status" value="1"/>
</dbReference>
<evidence type="ECO:0000256" key="8">
    <source>
        <dbReference type="ARBA" id="ARBA00022741"/>
    </source>
</evidence>
<dbReference type="SMART" id="SM00146">
    <property type="entry name" value="PI3Kc"/>
    <property type="match status" value="1"/>
</dbReference>
<feature type="domain" description="FATC" evidence="20">
    <location>
        <begin position="2952"/>
        <end position="2984"/>
    </location>
</feature>
<dbReference type="EMBL" id="VNKQ01000009">
    <property type="protein sequence ID" value="KAG0649001.1"/>
    <property type="molecule type" value="Genomic_DNA"/>
</dbReference>
<evidence type="ECO:0000256" key="10">
    <source>
        <dbReference type="ARBA" id="ARBA00022777"/>
    </source>
</evidence>
<evidence type="ECO:0000256" key="2">
    <source>
        <dbReference type="ARBA" id="ARBA00010769"/>
    </source>
</evidence>
<sequence>VEAQSDLVEHKRCYKAQLAQARGIPQPTTRLMTHSNRRYSILSAPAALEKRLSDARQPLLKQIADILKMARGNVDTARNLTLSNAIEDIKGSTIRQRDEGLRSLRELFAKAENINVLTDSAYHSIFEELFRVVLSEKHSVSSAKKTTKVSAISRLRACADAVRIVAQSGAPKLKAKSVESVVDHIIQTLPNADGEYCEHIAQHYLKTLCIVFERGANVEYLKQKTWNDTVEFCLQGLNQYLGDNEADPSDLARSLSGHGTNRFSGSLANSSVNGRSQSQSGPVSRQNAEDLLQALSCLVTASNAPLSQRCDEIADTIISILSAHGSTVSRLQKIAFSILNAILSVTREDRLSLSKAIAQEAVPVICRFWQGKSVAKDEMLSSVRDEMLIFLFLTHLHLERSILEEINGVASNLSDLLEVMRAEYARRSERDQLQLEDIDISDIGSVGADATPFRMHDFRLRLHNIRAERNWANLQVIGILERLVRIGDQQKDHSKEMMDGDTDKHPRKRRRTDHTWDRLITPLKSDDDNARLAGLQLIPFVLQQSHLSAATLGDLLDQLSVCASDKSGNVASWALLAIASCTNQPAAKEGVMVDSLQLWHIGARALTYSATCRAASSQLHAMLARGVVQYHDVGEDVEAIITAADTSGPVLLCDSSIFLMMHLLNVRVTEVPGASLVACSHATRWLLSRWNPAERTFAVQSAVHVAPVYLVDLLRTSLGLPRLAVSMPTTTISGLVAQAWELHVLTQDVVRYLLLLDEHLPSTKSSDCASCPAHPTGNNDFRVQDTGHFQSIRKLILELTFPKLSDLLQIWQKHNEDRSSPVSADALRRTIDACITLLLLMPHYEDAGSPQLNRFQTDLHSLILEMLRSLNESENRDFKGSQTLFETVLQSVQPYLPPCGSSTIAQLLDKTPDLQRFFVQVAEVFDRRRSGLTPLAVEDGGDLMDMDDDFGTQQSHGRAEGQKLAMPRHDLPLQSSSESFYTIATCRLMLLAAMGDISDIAGLVPVSFIDGLLSMENEELLSCRGLLMELLQSDLTIDEGDAARLVRHLGEQILGSDEYGRSEIALGLLLDVLVGLGPLWVAAAHGSALADDASQLYAWFITKALPKDIASPAVLKGIARLLILLMRIDDEPGIVPSLPSPRTSLFEILSKANSSAQFYIGKQLPEIFELYTLAKHDEVLVDLLENLPSDPERLEGMALRLFVLAKLASTWPTLLRRCIYHIFETPGKISDCIEYAARCLSNVSSELKLDSPRELFQLFSPQLLFTWLEFEPLTEIPFQIFGYTSLKDLIADSQEEAAALMVMRGQNDAVSTLSGIANMSEAELLRHSFTKVLGYSVAGDIASNPTMNIGPNESHTKKCLGEDVYFESVNLHFTDIISLLFNSLDHGDAERYLKKQKEYVPAAQIMAEIKSISSSKVTLPPNQQPIFRVKNLIAAIHRLCSRTPYEPTTLFTPPLIVSIARKLLSTVHPALGSLHACSILRKLRILISLSGAAATDGYPLEMLLHSIRPFITDAECADDAIGIVQYLIDRGSEYLHKAPSFVAGLTLSIFGSLRAFLNTPPASTTQESQYRETMSRAQKFHAWVGNFIKKYNPSSVEAELKSNFRALVQSGFKIGSVGNAEINTAESDLLFRLLEDEKAGGFLLSRPSRELAFKMLCSDFQVPASFRVDILGSDNLAVENATVVWKSCRGESTSKEYLSWAARVLGRAFAASGHVSEALLQESTLSQIEELGVALNDPAASQACILGIVQSLTLGHDRSTAGLAEIALRLIVTHADEDLERVCNKILPQTLNVASRWLPYLTPPSDTPNIMGVSGTAKDSFTADAILRPCWPRDVATFLACSMPDNPLLIALVPLLREVPSFAGRVFAFVLHIVLSTPSKCQLSIKKKISHAFTIWFDEAKAAGKDNLKMVINSILYLRTQVFPTEKSVADRSQWLEIDYLKAAIAAKNCGMFKTSLLFTEHFYADSAPVKSSRRSSAIGHDHPEFPTEILLTIFENIDDPDLYYGVQQNASFGTIQARLDYERDGLKSLAFRGAQYDSHVRRRAPQSTQDVHSLVSALNVLGQSGLSHSLLQAQATVGMSAASLESMFQTARKLEQWDIPVPTSRPSNAVTLYKAFQAVNNAPDYSTMLRAIDEGLDCTMASLVREDLGASALHGSLQTLAALVEMDEVLSSKGSLDLEEILARFRGRQEWMKIGKFEDVNQVLSCRGTTFSTLGQQARLHKTINVGARDTRFVEVENALLSSELTRAHVALQESLSAATSLIDLIPFCNDLGLKVDIAIHLEASNALWDQGEFASSIRMLQSLEREKPAPGTKQDIVIGRSKLLSQIGSRVSDARMEKPDRILENYLKPALHELKGKSQGVEAGQVYHQFAVFCDQQLQDADGLEELERLKRMKKTKEDDIRDLTKLYSSPSTRTKRVQDELIKSKSWLKLDKEELQRQVTNRDEFLRQSLENYLLALSASDEHDNNALRFTSLWLEHSDTRLANEAVSKHLARVASRKFAPLINQLTSRLQDTSGGFQQLLFALVLRIASDHPFHAIYQIYASANTPANVKDETATLRHNAAVKLTKELAVHQKSASIWNSINLTNRYYCQLANEKDDQKYKAGRKVSLKESPAASKLSNTIAKHPIPSPTMQIKLAADMDYSNVPVMIRFEPTISIASGVKGGNDDLRQDAIMEQVFEQVSELLRANRSTRQRNLSIRTYKVMPLTSTAGIIEFVPNTIPLHEYLMPAHERYYPKDLKGNQCRKVINDAQKESHKVRVEKYRSVTERFHPALRYFFTEKFLDPDEWFTKRLAYTRSTAAISILGHVLGLGDRHGHNILLDTENGEVIHIDLGIAFEWGRVLPVPELVPFRLTRDIVDGMGITKTEGAFRRCCEFTLETLRKEVYSIMTILDVLRYDPLYSWSVSPVRLAKLQEGQTAALEDTGTVKEVRNEPDEAHRALTVISKKLQKTLSVTATVNDLINQATDENNLAVLYSGKSFRHKSPGNITDFDRLGCICVILLCIVLESESGGFLACKYFSCTDLSSLLCMLERFR</sequence>
<keyword evidence="8 16" id="KW-0547">Nucleotide-binding</keyword>
<dbReference type="GO" id="GO:0004674">
    <property type="term" value="F:protein serine/threonine kinase activity"/>
    <property type="evidence" value="ECO:0007669"/>
    <property type="project" value="UniProtKB-KW"/>
</dbReference>
<comment type="catalytic activity">
    <reaction evidence="15">
        <text>L-seryl-[protein] + ATP = O-phospho-L-seryl-[protein] + ADP + H(+)</text>
        <dbReference type="Rhea" id="RHEA:17989"/>
        <dbReference type="Rhea" id="RHEA-COMP:9863"/>
        <dbReference type="Rhea" id="RHEA-COMP:11604"/>
        <dbReference type="ChEBI" id="CHEBI:15378"/>
        <dbReference type="ChEBI" id="CHEBI:29999"/>
        <dbReference type="ChEBI" id="CHEBI:30616"/>
        <dbReference type="ChEBI" id="CHEBI:83421"/>
        <dbReference type="ChEBI" id="CHEBI:456216"/>
        <dbReference type="EC" id="2.7.11.1"/>
    </reaction>
</comment>
<dbReference type="PROSITE" id="PS00915">
    <property type="entry name" value="PI3_4_KINASE_1"/>
    <property type="match status" value="1"/>
</dbReference>
<dbReference type="SMART" id="SM01342">
    <property type="entry name" value="TAN"/>
    <property type="match status" value="1"/>
</dbReference>
<evidence type="ECO:0000256" key="17">
    <source>
        <dbReference type="SAM" id="MobiDB-lite"/>
    </source>
</evidence>
<dbReference type="PROSITE" id="PS51189">
    <property type="entry name" value="FAT"/>
    <property type="match status" value="1"/>
</dbReference>
<dbReference type="Pfam" id="PF02259">
    <property type="entry name" value="FAT"/>
    <property type="match status" value="1"/>
</dbReference>
<keyword evidence="11 16" id="KW-0067">ATP-binding</keyword>
<keyword evidence="16" id="KW-0779">Telomere</keyword>
<evidence type="ECO:0000256" key="14">
    <source>
        <dbReference type="ARBA" id="ARBA00047899"/>
    </source>
</evidence>
<comment type="subcellular location">
    <subcellularLocation>
        <location evidence="16">Chromosome</location>
        <location evidence="16">Telomere</location>
    </subcellularLocation>
    <subcellularLocation>
        <location evidence="1 16">Nucleus</location>
    </subcellularLocation>
</comment>
<dbReference type="InterPro" id="IPR018936">
    <property type="entry name" value="PI3/4_kinase_CS"/>
</dbReference>
<evidence type="ECO:0000256" key="7">
    <source>
        <dbReference type="ARBA" id="ARBA00022679"/>
    </source>
</evidence>
<dbReference type="Gene3D" id="1.10.1070.11">
    <property type="entry name" value="Phosphatidylinositol 3-/4-kinase, catalytic domain"/>
    <property type="match status" value="1"/>
</dbReference>
<dbReference type="InterPro" id="IPR038980">
    <property type="entry name" value="ATM_plant"/>
</dbReference>
<evidence type="ECO:0000256" key="11">
    <source>
        <dbReference type="ARBA" id="ARBA00022840"/>
    </source>
</evidence>
<keyword evidence="9 16" id="KW-0227">DNA damage</keyword>
<dbReference type="GO" id="GO:0000781">
    <property type="term" value="C:chromosome, telomeric region"/>
    <property type="evidence" value="ECO:0007669"/>
    <property type="project" value="UniProtKB-SubCell"/>
</dbReference>
<evidence type="ECO:0000256" key="1">
    <source>
        <dbReference type="ARBA" id="ARBA00004123"/>
    </source>
</evidence>
<dbReference type="InterPro" id="IPR003152">
    <property type="entry name" value="FATC_dom"/>
</dbReference>
<evidence type="ECO:0000256" key="16">
    <source>
        <dbReference type="RuleBase" id="RU365027"/>
    </source>
</evidence>
<protein>
    <recommendedName>
        <fullName evidence="5 16">Serine/threonine-protein kinase Tel1</fullName>
        <ecNumber evidence="4 16">2.7.11.1</ecNumber>
    </recommendedName>
</protein>
<dbReference type="GO" id="GO:0005524">
    <property type="term" value="F:ATP binding"/>
    <property type="evidence" value="ECO:0007669"/>
    <property type="project" value="UniProtKB-KW"/>
</dbReference>
<evidence type="ECO:0000256" key="4">
    <source>
        <dbReference type="ARBA" id="ARBA00012513"/>
    </source>
</evidence>
<comment type="caution">
    <text evidence="21">The sequence shown here is derived from an EMBL/GenBank/DDBJ whole genome shotgun (WGS) entry which is preliminary data.</text>
</comment>
<feature type="domain" description="FAT" evidence="19">
    <location>
        <begin position="1942"/>
        <end position="2549"/>
    </location>
</feature>
<dbReference type="InterPro" id="IPR014009">
    <property type="entry name" value="PIK_FAT"/>
</dbReference>
<dbReference type="PANTHER" id="PTHR37079:SF4">
    <property type="entry name" value="SERINE_THREONINE-PROTEIN KINASE ATM"/>
    <property type="match status" value="1"/>
</dbReference>
<keyword evidence="16" id="KW-0156">Chromatin regulator</keyword>
<keyword evidence="7 16" id="KW-0808">Transferase</keyword>